<dbReference type="Gene3D" id="2.170.16.10">
    <property type="entry name" value="Hedgehog/Intein (Hint) domain"/>
    <property type="match status" value="1"/>
</dbReference>
<dbReference type="EMBL" id="CP021524">
    <property type="protein sequence ID" value="ARW09793.1"/>
    <property type="molecule type" value="Genomic_DNA"/>
</dbReference>
<sequence length="465" mass="51128">MAKTSTIPSSGENILNFATIDSSGKLSNIQNSVLVTFIDSTHFTINGVEYNYNYTWGKKGSQQIILGDTKGGYFLLTDSDIDVSKYTYVNDSYGSNNHWQINGTDGTSTSLAFQNRDFDPCFLAGTEISVHGLTCKVENLAIGDRVDALVNGKTEQKTVSWIGKSTCVVKPFLSADQAGYPVRILKDAIADGVPFKDMLITPEHCLFLEGCFVPARMLVNGQSIFYDQSFTSYDYYHVETEDHAIITADGVLTESYLDTGNRHSFRQEGDVLSMIRSRNLTWDDAAAPLNVSPAFVEPLFRKFSARAAEKGFPLQAEAPTLTNENGLYLASGRGHVIYPLRTEKDYALFMIPEGIETVHIRSHASRPCDVIGPFVDDRRHLGVLVGNIRVLDSNTARTITSHLQEEDLAGWHGVESSSMRWTSGNACLPLGNREPGTVALLALQVLASGPYLVRNAEPEETALRA</sequence>
<dbReference type="AlphaFoldDB" id="A0A1Y0V0D2"/>
<reference evidence="2 3" key="1">
    <citation type="submission" date="2017-05" db="EMBL/GenBank/DDBJ databases">
        <title>Genome sequence of Acetobacter pasteurianus subsp. ascendens strain SRCM101447.</title>
        <authorList>
            <person name="Cho S.H."/>
        </authorList>
    </citation>
    <scope>NUCLEOTIDE SEQUENCE [LARGE SCALE GENOMIC DNA]</scope>
    <source>
        <strain evidence="2 3">SRCM101447</strain>
    </source>
</reference>
<dbReference type="InterPro" id="IPR028992">
    <property type="entry name" value="Hedgehog/Intein_dom"/>
</dbReference>
<proteinExistence type="predicted"/>
<feature type="domain" description="Hedgehog/Intein (Hint)" evidence="1">
    <location>
        <begin position="120"/>
        <end position="259"/>
    </location>
</feature>
<evidence type="ECO:0000313" key="3">
    <source>
        <dbReference type="Proteomes" id="UP000195633"/>
    </source>
</evidence>
<gene>
    <name evidence="2" type="ORF">S101447_00690</name>
</gene>
<name>A0A1Y0V0D2_9PROT</name>
<dbReference type="InterPro" id="IPR036844">
    <property type="entry name" value="Hint_dom_sf"/>
</dbReference>
<protein>
    <recommendedName>
        <fullName evidence="1">Hedgehog/Intein (Hint) domain-containing protein</fullName>
    </recommendedName>
</protein>
<accession>A0A1Y0V0D2</accession>
<evidence type="ECO:0000259" key="1">
    <source>
        <dbReference type="Pfam" id="PF13403"/>
    </source>
</evidence>
<dbReference type="SUPFAM" id="SSF51294">
    <property type="entry name" value="Hedgehog/intein (Hint) domain"/>
    <property type="match status" value="1"/>
</dbReference>
<dbReference type="Pfam" id="PF13403">
    <property type="entry name" value="Hint_2"/>
    <property type="match status" value="1"/>
</dbReference>
<organism evidence="2 3">
    <name type="scientific">Acetobacter ascendens</name>
    <dbReference type="NCBI Taxonomy" id="481146"/>
    <lineage>
        <taxon>Bacteria</taxon>
        <taxon>Pseudomonadati</taxon>
        <taxon>Pseudomonadota</taxon>
        <taxon>Alphaproteobacteria</taxon>
        <taxon>Acetobacterales</taxon>
        <taxon>Acetobacteraceae</taxon>
        <taxon>Acetobacter</taxon>
    </lineage>
</organism>
<dbReference type="Proteomes" id="UP000195633">
    <property type="component" value="Chromosome"/>
</dbReference>
<evidence type="ECO:0000313" key="2">
    <source>
        <dbReference type="EMBL" id="ARW09793.1"/>
    </source>
</evidence>